<dbReference type="Gene3D" id="3.10.100.10">
    <property type="entry name" value="Mannose-Binding Protein A, subunit A"/>
    <property type="match status" value="1"/>
</dbReference>
<evidence type="ECO:0000313" key="2">
    <source>
        <dbReference type="EMBL" id="ODM90827.1"/>
    </source>
</evidence>
<dbReference type="CDD" id="cd00037">
    <property type="entry name" value="CLECT"/>
    <property type="match status" value="1"/>
</dbReference>
<dbReference type="SUPFAM" id="SSF56436">
    <property type="entry name" value="C-type lectin-like"/>
    <property type="match status" value="1"/>
</dbReference>
<comment type="caution">
    <text evidence="2">The sequence shown here is derived from an EMBL/GenBank/DDBJ whole genome shotgun (WGS) entry which is preliminary data.</text>
</comment>
<keyword evidence="1" id="KW-0732">Signal</keyword>
<dbReference type="OrthoDB" id="7747825at2759"/>
<accession>A0A1D2MCV1</accession>
<feature type="signal peptide" evidence="1">
    <location>
        <begin position="1"/>
        <end position="18"/>
    </location>
</feature>
<feature type="chain" id="PRO_5008903828" evidence="1">
    <location>
        <begin position="19"/>
        <end position="163"/>
    </location>
</feature>
<sequence>MNIIAALLLTLQTMFVVTEPVPELSIAEQFKMKTLAPGDQIQNLVFLGIVNGKNLFANDELRSWYEARDYCSSVDMEIAVINTEAEVNLLMNSYHGYEFSLHHWIAPVGLRNIPWRNMIEGTDICNAFYAGDQDDEFRIGLCEWGWRTLCQLEDSKIQDLRST</sequence>
<dbReference type="InterPro" id="IPR016186">
    <property type="entry name" value="C-type_lectin-like/link_sf"/>
</dbReference>
<evidence type="ECO:0000313" key="3">
    <source>
        <dbReference type="Proteomes" id="UP000094527"/>
    </source>
</evidence>
<organism evidence="2 3">
    <name type="scientific">Orchesella cincta</name>
    <name type="common">Springtail</name>
    <name type="synonym">Podura cincta</name>
    <dbReference type="NCBI Taxonomy" id="48709"/>
    <lineage>
        <taxon>Eukaryota</taxon>
        <taxon>Metazoa</taxon>
        <taxon>Ecdysozoa</taxon>
        <taxon>Arthropoda</taxon>
        <taxon>Hexapoda</taxon>
        <taxon>Collembola</taxon>
        <taxon>Entomobryomorpha</taxon>
        <taxon>Entomobryoidea</taxon>
        <taxon>Orchesellidae</taxon>
        <taxon>Orchesellinae</taxon>
        <taxon>Orchesella</taxon>
    </lineage>
</organism>
<dbReference type="Proteomes" id="UP000094527">
    <property type="component" value="Unassembled WGS sequence"/>
</dbReference>
<dbReference type="InterPro" id="IPR016187">
    <property type="entry name" value="CTDL_fold"/>
</dbReference>
<dbReference type="AlphaFoldDB" id="A0A1D2MCV1"/>
<dbReference type="GO" id="GO:0030246">
    <property type="term" value="F:carbohydrate binding"/>
    <property type="evidence" value="ECO:0007669"/>
    <property type="project" value="UniProtKB-KW"/>
</dbReference>
<name>A0A1D2MCV1_ORCCI</name>
<proteinExistence type="predicted"/>
<dbReference type="EMBL" id="LJIJ01001776">
    <property type="protein sequence ID" value="ODM90827.1"/>
    <property type="molecule type" value="Genomic_DNA"/>
</dbReference>
<reference evidence="2 3" key="1">
    <citation type="journal article" date="2016" name="Genome Biol. Evol.">
        <title>Gene Family Evolution Reflects Adaptation to Soil Environmental Stressors in the Genome of the Collembolan Orchesella cincta.</title>
        <authorList>
            <person name="Faddeeva-Vakhrusheva A."/>
            <person name="Derks M.F."/>
            <person name="Anvar S.Y."/>
            <person name="Agamennone V."/>
            <person name="Suring W."/>
            <person name="Smit S."/>
            <person name="van Straalen N.M."/>
            <person name="Roelofs D."/>
        </authorList>
    </citation>
    <scope>NUCLEOTIDE SEQUENCE [LARGE SCALE GENOMIC DNA]</scope>
    <source>
        <tissue evidence="2">Mixed pool</tissue>
    </source>
</reference>
<evidence type="ECO:0000256" key="1">
    <source>
        <dbReference type="SAM" id="SignalP"/>
    </source>
</evidence>
<protein>
    <submittedName>
        <fullName evidence="2">C-type lectin domain family 2 member D</fullName>
    </submittedName>
</protein>
<gene>
    <name evidence="2" type="ORF">Ocin01_15856</name>
</gene>
<keyword evidence="3" id="KW-1185">Reference proteome</keyword>
<keyword evidence="2" id="KW-0430">Lectin</keyword>